<keyword evidence="1" id="KW-0813">Transport</keyword>
<dbReference type="InterPro" id="IPR012910">
    <property type="entry name" value="Plug_dom"/>
</dbReference>
<dbReference type="PROSITE" id="PS52016">
    <property type="entry name" value="TONB_DEPENDENT_REC_3"/>
    <property type="match status" value="1"/>
</dbReference>
<dbReference type="Gene3D" id="2.60.40.1120">
    <property type="entry name" value="Carboxypeptidase-like, regulatory domain"/>
    <property type="match status" value="1"/>
</dbReference>
<dbReference type="Proteomes" id="UP000078459">
    <property type="component" value="Unassembled WGS sequence"/>
</dbReference>
<gene>
    <name evidence="3" type="ORF">A5893_04935</name>
</gene>
<dbReference type="NCBIfam" id="TIGR04056">
    <property type="entry name" value="OMP_RagA_SusC"/>
    <property type="match status" value="1"/>
</dbReference>
<dbReference type="InterPro" id="IPR039426">
    <property type="entry name" value="TonB-dep_rcpt-like"/>
</dbReference>
<accession>A0A179DGZ5</accession>
<organism evidence="3 4">
    <name type="scientific">Pedobacter psychrophilus</name>
    <dbReference type="NCBI Taxonomy" id="1826909"/>
    <lineage>
        <taxon>Bacteria</taxon>
        <taxon>Pseudomonadati</taxon>
        <taxon>Bacteroidota</taxon>
        <taxon>Sphingobacteriia</taxon>
        <taxon>Sphingobacteriales</taxon>
        <taxon>Sphingobacteriaceae</taxon>
        <taxon>Pedobacter</taxon>
    </lineage>
</organism>
<dbReference type="RefSeq" id="WP_068821542.1">
    <property type="nucleotide sequence ID" value="NZ_LWHJ01000022.1"/>
</dbReference>
<dbReference type="Pfam" id="PF07715">
    <property type="entry name" value="Plug"/>
    <property type="match status" value="1"/>
</dbReference>
<dbReference type="InterPro" id="IPR023996">
    <property type="entry name" value="TonB-dep_OMP_SusC/RagA"/>
</dbReference>
<evidence type="ECO:0000259" key="2">
    <source>
        <dbReference type="Pfam" id="PF07715"/>
    </source>
</evidence>
<dbReference type="NCBIfam" id="TIGR04057">
    <property type="entry name" value="SusC_RagA_signa"/>
    <property type="match status" value="1"/>
</dbReference>
<comment type="subcellular location">
    <subcellularLocation>
        <location evidence="1">Cell outer membrane</location>
        <topology evidence="1">Multi-pass membrane protein</topology>
    </subcellularLocation>
</comment>
<dbReference type="GO" id="GO:0009279">
    <property type="term" value="C:cell outer membrane"/>
    <property type="evidence" value="ECO:0007669"/>
    <property type="project" value="UniProtKB-SubCell"/>
</dbReference>
<protein>
    <recommendedName>
        <fullName evidence="2">TonB-dependent receptor plug domain-containing protein</fullName>
    </recommendedName>
</protein>
<keyword evidence="1" id="KW-0472">Membrane</keyword>
<dbReference type="InterPro" id="IPR037066">
    <property type="entry name" value="Plug_dom_sf"/>
</dbReference>
<sequence>MKFFAPLRSMQKICSPCLTLLATLIFMTLFVENTKAGVNSNFNLLKLSATNANFPVKGKVLDELGQPIPGVSVQLAGTTFGTVTDLNGNFTLNVPDAGGNLNFSFIGYNNYTIAVDSKSGVLTIKLSPSTSALNEVVVTAFATQKKVNVTGAISTIDAKDILASPVGNITNALIGNAPGVSGLQKSGEPGRNGTKIYIRGLSTYSGSSDPLIVIDGIEQPAERPYEQLNGIDANEIESVSILKDAASTAVYGIRAANGVIIVTTKRGTIGKPVISFSTNFGATNATDLTESASSYDYAISRNRAINANNKNLNDPNNNGILFTADELWKFQNNRDYTPAEVASFSFLTADQKASLNNSPALYYGSHDYYKDQFDNTGTQQQYNLNIRGGNEKVKYYTSLGYFNQGSILENYQLQGSHTGSNFNRSNFRSNFDIKPLNNTTISINVAGQFGAIEGPAFGVNPFDDNTRYKQMMQYLQEGNVFLVPGIIDGKLVTGVQNQLEELHLLIL</sequence>
<reference evidence="3 4" key="2">
    <citation type="submission" date="2016-06" db="EMBL/GenBank/DDBJ databases">
        <title>Pedobacter psychrophilus sp. nov., isolated from Antarctic fragmentary rock.</title>
        <authorList>
            <person name="Svec P."/>
        </authorList>
    </citation>
    <scope>NUCLEOTIDE SEQUENCE [LARGE SCALE GENOMIC DNA]</scope>
    <source>
        <strain evidence="3 4">CCM 8644</strain>
    </source>
</reference>
<feature type="domain" description="TonB-dependent receptor plug" evidence="2">
    <location>
        <begin position="146"/>
        <end position="259"/>
    </location>
</feature>
<keyword evidence="4" id="KW-1185">Reference proteome</keyword>
<proteinExistence type="inferred from homology"/>
<dbReference type="SUPFAM" id="SSF56935">
    <property type="entry name" value="Porins"/>
    <property type="match status" value="1"/>
</dbReference>
<reference evidence="3 4" key="1">
    <citation type="submission" date="2016-04" db="EMBL/GenBank/DDBJ databases">
        <authorList>
            <person name="Evans L.H."/>
            <person name="Alamgir A."/>
            <person name="Owens N."/>
            <person name="Weber N.D."/>
            <person name="Virtaneva K."/>
            <person name="Barbian K."/>
            <person name="Babar A."/>
            <person name="Rosenke K."/>
        </authorList>
    </citation>
    <scope>NUCLEOTIDE SEQUENCE [LARGE SCALE GENOMIC DNA]</scope>
    <source>
        <strain evidence="3 4">CCM 8644</strain>
    </source>
</reference>
<dbReference type="AlphaFoldDB" id="A0A179DGZ5"/>
<dbReference type="Pfam" id="PF13715">
    <property type="entry name" value="CarbopepD_reg_2"/>
    <property type="match status" value="1"/>
</dbReference>
<dbReference type="FunFam" id="2.170.130.10:FF:000003">
    <property type="entry name" value="SusC/RagA family TonB-linked outer membrane protein"/>
    <property type="match status" value="1"/>
</dbReference>
<evidence type="ECO:0000256" key="1">
    <source>
        <dbReference type="PROSITE-ProRule" id="PRU01360"/>
    </source>
</evidence>
<evidence type="ECO:0000313" key="4">
    <source>
        <dbReference type="Proteomes" id="UP000078459"/>
    </source>
</evidence>
<keyword evidence="1" id="KW-0812">Transmembrane</keyword>
<dbReference type="Gene3D" id="2.170.130.10">
    <property type="entry name" value="TonB-dependent receptor, plug domain"/>
    <property type="match status" value="1"/>
</dbReference>
<dbReference type="InterPro" id="IPR008969">
    <property type="entry name" value="CarboxyPept-like_regulatory"/>
</dbReference>
<comment type="similarity">
    <text evidence="1">Belongs to the TonB-dependent receptor family.</text>
</comment>
<name>A0A179DGZ5_9SPHI</name>
<dbReference type="OrthoDB" id="9768177at2"/>
<dbReference type="InterPro" id="IPR023997">
    <property type="entry name" value="TonB-dep_OMP_SusC/RagA_CS"/>
</dbReference>
<dbReference type="EMBL" id="LWHJ01000022">
    <property type="protein sequence ID" value="OAQ40301.1"/>
    <property type="molecule type" value="Genomic_DNA"/>
</dbReference>
<dbReference type="SUPFAM" id="SSF49464">
    <property type="entry name" value="Carboxypeptidase regulatory domain-like"/>
    <property type="match status" value="1"/>
</dbReference>
<evidence type="ECO:0000313" key="3">
    <source>
        <dbReference type="EMBL" id="OAQ40301.1"/>
    </source>
</evidence>
<comment type="caution">
    <text evidence="3">The sequence shown here is derived from an EMBL/GenBank/DDBJ whole genome shotgun (WGS) entry which is preliminary data.</text>
</comment>
<dbReference type="STRING" id="1826909.A5893_04935"/>
<keyword evidence="1" id="KW-0998">Cell outer membrane</keyword>
<keyword evidence="1" id="KW-1134">Transmembrane beta strand</keyword>